<dbReference type="Proteomes" id="UP001184861">
    <property type="component" value="Unassembled WGS sequence"/>
</dbReference>
<dbReference type="EMBL" id="JAVDQY010000005">
    <property type="protein sequence ID" value="MDR6528466.1"/>
    <property type="molecule type" value="Genomic_DNA"/>
</dbReference>
<reference evidence="1" key="1">
    <citation type="submission" date="2023-07" db="EMBL/GenBank/DDBJ databases">
        <title>Sorghum-associated microbial communities from plants grown in Nebraska, USA.</title>
        <authorList>
            <person name="Schachtman D."/>
        </authorList>
    </citation>
    <scope>NUCLEOTIDE SEQUENCE</scope>
    <source>
        <strain evidence="1">DS2360</strain>
    </source>
</reference>
<accession>A0AAE4C3E7</accession>
<proteinExistence type="predicted"/>
<organism evidence="1 2">
    <name type="scientific">Chryseobacterium rhizosphaerae</name>
    <dbReference type="NCBI Taxonomy" id="395937"/>
    <lineage>
        <taxon>Bacteria</taxon>
        <taxon>Pseudomonadati</taxon>
        <taxon>Bacteroidota</taxon>
        <taxon>Flavobacteriia</taxon>
        <taxon>Flavobacteriales</taxon>
        <taxon>Weeksellaceae</taxon>
        <taxon>Chryseobacterium group</taxon>
        <taxon>Chryseobacterium</taxon>
    </lineage>
</organism>
<name>A0AAE4C3E7_9FLAO</name>
<protein>
    <submittedName>
        <fullName evidence="1">Uncharacterized protein</fullName>
    </submittedName>
</protein>
<evidence type="ECO:0000313" key="2">
    <source>
        <dbReference type="Proteomes" id="UP001184861"/>
    </source>
</evidence>
<sequence>MDGIGINSAKALTSIFGMEVGNYNGLTNGYFATWSLF</sequence>
<evidence type="ECO:0000313" key="1">
    <source>
        <dbReference type="EMBL" id="MDR6528466.1"/>
    </source>
</evidence>
<dbReference type="AlphaFoldDB" id="A0AAE4C3E7"/>
<comment type="caution">
    <text evidence="1">The sequence shown here is derived from an EMBL/GenBank/DDBJ whole genome shotgun (WGS) entry which is preliminary data.</text>
</comment>
<gene>
    <name evidence="1" type="ORF">J2787_003903</name>
</gene>